<dbReference type="PROSITE" id="PS50011">
    <property type="entry name" value="PROTEIN_KINASE_DOM"/>
    <property type="match status" value="1"/>
</dbReference>
<dbReference type="Gene3D" id="1.10.510.10">
    <property type="entry name" value="Transferase(Phosphotransferase) domain 1"/>
    <property type="match status" value="1"/>
</dbReference>
<dbReference type="Gene3D" id="3.30.200.20">
    <property type="entry name" value="Phosphorylase Kinase, domain 1"/>
    <property type="match status" value="1"/>
</dbReference>
<organism evidence="13 14">
    <name type="scientific">Geranomyces variabilis</name>
    <dbReference type="NCBI Taxonomy" id="109894"/>
    <lineage>
        <taxon>Eukaryota</taxon>
        <taxon>Fungi</taxon>
        <taxon>Fungi incertae sedis</taxon>
        <taxon>Chytridiomycota</taxon>
        <taxon>Chytridiomycota incertae sedis</taxon>
        <taxon>Chytridiomycetes</taxon>
        <taxon>Spizellomycetales</taxon>
        <taxon>Powellomycetaceae</taxon>
        <taxon>Geranomyces</taxon>
    </lineage>
</organism>
<evidence type="ECO:0000256" key="3">
    <source>
        <dbReference type="ARBA" id="ARBA00022527"/>
    </source>
</evidence>
<evidence type="ECO:0000256" key="1">
    <source>
        <dbReference type="ARBA" id="ARBA00006485"/>
    </source>
</evidence>
<dbReference type="InterPro" id="IPR050108">
    <property type="entry name" value="CDK"/>
</dbReference>
<dbReference type="GO" id="GO:0005524">
    <property type="term" value="F:ATP binding"/>
    <property type="evidence" value="ECO:0007669"/>
    <property type="project" value="UniProtKB-KW"/>
</dbReference>
<sequence length="393" mass="44457">MQPRSYPATTAASRWSHYIKEKKVGEGTYAVVYSGWAIPTPAQKLEHELATDDTGERDEVARDKKILTGVALVCEPDGRRKIAIKKFKIGEYKDGMDKSAIREVKVLQELKHPNVIELIDVFSYKTNLNAVLEFLDCDLEVIIKNKNVAFSAADIKSWMLMTLRGVRHCHANFILHRDLKPNNLLLSKDGELKLGDFGMARDYGDPHRKMTSMVVTRWYRSPELLLGAVRYGYAVDMWAVGCIFAELMLRVPFMPGDSDIGQLQTIFRALGTPTEADWPGMKYLPDYHAFEQFPRNPLRNLFTAASPDALALMESMLLYDPLKRPTAHDALNHFYFRNQPRPTPPAKLPRDVDKAGSKAKEAAGVDPEMHARGKRGNDEDGIDDAHAVRRKLF</sequence>
<dbReference type="SUPFAM" id="SSF56112">
    <property type="entry name" value="Protein kinase-like (PK-like)"/>
    <property type="match status" value="1"/>
</dbReference>
<evidence type="ECO:0000256" key="5">
    <source>
        <dbReference type="ARBA" id="ARBA00022679"/>
    </source>
</evidence>
<dbReference type="Proteomes" id="UP001212152">
    <property type="component" value="Unassembled WGS sequence"/>
</dbReference>
<evidence type="ECO:0000256" key="6">
    <source>
        <dbReference type="ARBA" id="ARBA00022741"/>
    </source>
</evidence>
<reference evidence="13" key="1">
    <citation type="submission" date="2020-05" db="EMBL/GenBank/DDBJ databases">
        <title>Phylogenomic resolution of chytrid fungi.</title>
        <authorList>
            <person name="Stajich J.E."/>
            <person name="Amses K."/>
            <person name="Simmons R."/>
            <person name="Seto K."/>
            <person name="Myers J."/>
            <person name="Bonds A."/>
            <person name="Quandt C.A."/>
            <person name="Barry K."/>
            <person name="Liu P."/>
            <person name="Grigoriev I."/>
            <person name="Longcore J.E."/>
            <person name="James T.Y."/>
        </authorList>
    </citation>
    <scope>NUCLEOTIDE SEQUENCE</scope>
    <source>
        <strain evidence="13">JEL0379</strain>
    </source>
</reference>
<keyword evidence="6 10" id="KW-0547">Nucleotide-binding</keyword>
<accession>A0AAD5TSI9</accession>
<dbReference type="Pfam" id="PF00069">
    <property type="entry name" value="Pkinase"/>
    <property type="match status" value="1"/>
</dbReference>
<dbReference type="PANTHER" id="PTHR24056:SF0">
    <property type="entry name" value="CYCLIN-DEPENDENT KINASE 7"/>
    <property type="match status" value="1"/>
</dbReference>
<dbReference type="GO" id="GO:0032968">
    <property type="term" value="P:positive regulation of transcription elongation by RNA polymerase II"/>
    <property type="evidence" value="ECO:0007669"/>
    <property type="project" value="UniProtKB-ARBA"/>
</dbReference>
<evidence type="ECO:0000259" key="12">
    <source>
        <dbReference type="PROSITE" id="PS50011"/>
    </source>
</evidence>
<comment type="caution">
    <text evidence="13">The sequence shown here is derived from an EMBL/GenBank/DDBJ whole genome shotgun (WGS) entry which is preliminary data.</text>
</comment>
<dbReference type="FunFam" id="1.10.510.10:FF:000097">
    <property type="entry name" value="Putative cyclin-dependent kinase 7"/>
    <property type="match status" value="1"/>
</dbReference>
<feature type="binding site" evidence="10">
    <location>
        <position position="85"/>
    </location>
    <ligand>
        <name>ATP</name>
        <dbReference type="ChEBI" id="CHEBI:30616"/>
    </ligand>
</feature>
<comment type="similarity">
    <text evidence="1">Belongs to the protein kinase superfamily. CMGC Ser/Thr protein kinase family. CDC2/CDKX subfamily.</text>
</comment>
<dbReference type="InterPro" id="IPR037770">
    <property type="entry name" value="CDK7"/>
</dbReference>
<evidence type="ECO:0000256" key="7">
    <source>
        <dbReference type="ARBA" id="ARBA00022777"/>
    </source>
</evidence>
<gene>
    <name evidence="13" type="primary">KIN28</name>
    <name evidence="13" type="ORF">HDU87_004988</name>
</gene>
<keyword evidence="7 13" id="KW-0418">Kinase</keyword>
<evidence type="ECO:0000256" key="9">
    <source>
        <dbReference type="PIRSR" id="PIRSR637770-1"/>
    </source>
</evidence>
<feature type="region of interest" description="Disordered" evidence="11">
    <location>
        <begin position="336"/>
        <end position="393"/>
    </location>
</feature>
<dbReference type="EMBL" id="JADGJQ010000004">
    <property type="protein sequence ID" value="KAJ3184142.1"/>
    <property type="molecule type" value="Genomic_DNA"/>
</dbReference>
<proteinExistence type="inferred from homology"/>
<evidence type="ECO:0000256" key="10">
    <source>
        <dbReference type="PIRSR" id="PIRSR637770-2"/>
    </source>
</evidence>
<evidence type="ECO:0000313" key="14">
    <source>
        <dbReference type="Proteomes" id="UP001212152"/>
    </source>
</evidence>
<dbReference type="GO" id="GO:0004693">
    <property type="term" value="F:cyclin-dependent protein serine/threonine kinase activity"/>
    <property type="evidence" value="ECO:0007669"/>
    <property type="project" value="TreeGrafter"/>
</dbReference>
<dbReference type="EC" id="2.7.11.23" evidence="2"/>
<protein>
    <recommendedName>
        <fullName evidence="2">[RNA-polymerase]-subunit kinase</fullName>
        <ecNumber evidence="2">2.7.11.23</ecNumber>
    </recommendedName>
</protein>
<dbReference type="SMART" id="SM00220">
    <property type="entry name" value="S_TKc"/>
    <property type="match status" value="1"/>
</dbReference>
<evidence type="ECO:0000256" key="4">
    <source>
        <dbReference type="ARBA" id="ARBA00022553"/>
    </source>
</evidence>
<dbReference type="GO" id="GO:0008353">
    <property type="term" value="F:RNA polymerase II CTD heptapeptide repeat kinase activity"/>
    <property type="evidence" value="ECO:0007669"/>
    <property type="project" value="UniProtKB-EC"/>
</dbReference>
<dbReference type="InterPro" id="IPR000719">
    <property type="entry name" value="Prot_kinase_dom"/>
</dbReference>
<evidence type="ECO:0000256" key="11">
    <source>
        <dbReference type="SAM" id="MobiDB-lite"/>
    </source>
</evidence>
<dbReference type="GO" id="GO:0070985">
    <property type="term" value="C:transcription factor TFIIK complex"/>
    <property type="evidence" value="ECO:0007669"/>
    <property type="project" value="InterPro"/>
</dbReference>
<evidence type="ECO:0000313" key="13">
    <source>
        <dbReference type="EMBL" id="KAJ3184142.1"/>
    </source>
</evidence>
<dbReference type="AlphaFoldDB" id="A0AAD5TSI9"/>
<feature type="domain" description="Protein kinase" evidence="12">
    <location>
        <begin position="18"/>
        <end position="336"/>
    </location>
</feature>
<evidence type="ECO:0000256" key="2">
    <source>
        <dbReference type="ARBA" id="ARBA00012409"/>
    </source>
</evidence>
<dbReference type="InterPro" id="IPR011009">
    <property type="entry name" value="Kinase-like_dom_sf"/>
</dbReference>
<evidence type="ECO:0000256" key="8">
    <source>
        <dbReference type="ARBA" id="ARBA00022840"/>
    </source>
</evidence>
<keyword evidence="4" id="KW-0597">Phosphoprotein</keyword>
<feature type="active site" description="Proton acceptor" evidence="9">
    <location>
        <position position="178"/>
    </location>
</feature>
<feature type="compositionally biased region" description="Basic and acidic residues" evidence="11">
    <location>
        <begin position="348"/>
        <end position="387"/>
    </location>
</feature>
<keyword evidence="3" id="KW-0723">Serine/threonine-protein kinase</keyword>
<dbReference type="PANTHER" id="PTHR24056">
    <property type="entry name" value="CELL DIVISION PROTEIN KINASE"/>
    <property type="match status" value="1"/>
</dbReference>
<dbReference type="PROSITE" id="PS00108">
    <property type="entry name" value="PROTEIN_KINASE_ST"/>
    <property type="match status" value="1"/>
</dbReference>
<keyword evidence="5" id="KW-0808">Transferase</keyword>
<dbReference type="InterPro" id="IPR008271">
    <property type="entry name" value="Ser/Thr_kinase_AS"/>
</dbReference>
<keyword evidence="8 10" id="KW-0067">ATP-binding</keyword>
<dbReference type="GO" id="GO:0005737">
    <property type="term" value="C:cytoplasm"/>
    <property type="evidence" value="ECO:0007669"/>
    <property type="project" value="TreeGrafter"/>
</dbReference>
<name>A0AAD5TSI9_9FUNG</name>
<dbReference type="CDD" id="cd07841">
    <property type="entry name" value="STKc_CDK7"/>
    <property type="match status" value="1"/>
</dbReference>
<keyword evidence="14" id="KW-1185">Reference proteome</keyword>